<feature type="domain" description="C2H2-type" evidence="9">
    <location>
        <begin position="239"/>
        <end position="262"/>
    </location>
</feature>
<feature type="domain" description="C2H2-type" evidence="9">
    <location>
        <begin position="290"/>
        <end position="317"/>
    </location>
</feature>
<dbReference type="Gene3D" id="3.30.160.60">
    <property type="entry name" value="Classic Zinc Finger"/>
    <property type="match status" value="2"/>
</dbReference>
<dbReference type="PROSITE" id="PS00028">
    <property type="entry name" value="ZINC_FINGER_C2H2_1"/>
    <property type="match status" value="4"/>
</dbReference>
<keyword evidence="6" id="KW-0539">Nucleus</keyword>
<dbReference type="InterPro" id="IPR036236">
    <property type="entry name" value="Znf_C2H2_sf"/>
</dbReference>
<dbReference type="PROSITE" id="PS50157">
    <property type="entry name" value="ZINC_FINGER_C2H2_2"/>
    <property type="match status" value="3"/>
</dbReference>
<dbReference type="SUPFAM" id="SSF57667">
    <property type="entry name" value="beta-beta-alpha zinc fingers"/>
    <property type="match status" value="2"/>
</dbReference>
<dbReference type="InterPro" id="IPR013087">
    <property type="entry name" value="Znf_C2H2_type"/>
</dbReference>
<feature type="compositionally biased region" description="Low complexity" evidence="8">
    <location>
        <begin position="39"/>
        <end position="48"/>
    </location>
</feature>
<dbReference type="PANTHER" id="PTHR24406">
    <property type="entry name" value="TRANSCRIPTIONAL REPRESSOR CTCFL-RELATED"/>
    <property type="match status" value="1"/>
</dbReference>
<dbReference type="GO" id="GO:0005634">
    <property type="term" value="C:nucleus"/>
    <property type="evidence" value="ECO:0007669"/>
    <property type="project" value="UniProtKB-SubCell"/>
</dbReference>
<dbReference type="Proteomes" id="UP000492821">
    <property type="component" value="Unassembled WGS sequence"/>
</dbReference>
<name>A0A7E4VY92_PANRE</name>
<evidence type="ECO:0000313" key="10">
    <source>
        <dbReference type="Proteomes" id="UP000492821"/>
    </source>
</evidence>
<keyword evidence="3" id="KW-0677">Repeat</keyword>
<evidence type="ECO:0000256" key="5">
    <source>
        <dbReference type="ARBA" id="ARBA00022833"/>
    </source>
</evidence>
<evidence type="ECO:0000256" key="4">
    <source>
        <dbReference type="ARBA" id="ARBA00022771"/>
    </source>
</evidence>
<feature type="region of interest" description="Disordered" evidence="8">
    <location>
        <begin position="22"/>
        <end position="48"/>
    </location>
</feature>
<proteinExistence type="predicted"/>
<dbReference type="InterPro" id="IPR050888">
    <property type="entry name" value="ZnF_C2H2-type_TF"/>
</dbReference>
<feature type="compositionally biased region" description="Basic and acidic residues" evidence="8">
    <location>
        <begin position="338"/>
        <end position="361"/>
    </location>
</feature>
<sequence length="401" mass="44872">MSKRSNLIAIVNRLYLNASGEQNEDTVVSDNEASPPRPSSSSSTSVITSNPTVKCIQNVDSMLPLPVDTASKGFNAVGGCRRCLRTFPDRLSLIHHFVDHFPNIFYSFEAHNQSTAMPMMLFPPAMMAPPVKSVANGETGQTKPTEQLQHKSKQKPASVKQPSLSPKSTKANGNGSEERQNNGNSRFTDFTKSSSDLGYDMCPHCCQTFADHAVFVDHLKSHETPVISLGPTSSHDNPLKCEYCDLRFSNEYLLTEHKKIHSRICGLCGKTLMTTFDLNLHMGTHSGYSYDCKDCGRCFPDRKTLAAHNKMHRSDLSAQDSDDDHFGSKPNLSLTMKENVRKKSPESKTPSDRDNEDKPESFFKSNPYFENIFKSSPRKRRQRPNRNSEANEAKKLKMLLT</sequence>
<organism evidence="10 11">
    <name type="scientific">Panagrellus redivivus</name>
    <name type="common">Microworm</name>
    <dbReference type="NCBI Taxonomy" id="6233"/>
    <lineage>
        <taxon>Eukaryota</taxon>
        <taxon>Metazoa</taxon>
        <taxon>Ecdysozoa</taxon>
        <taxon>Nematoda</taxon>
        <taxon>Chromadorea</taxon>
        <taxon>Rhabditida</taxon>
        <taxon>Tylenchina</taxon>
        <taxon>Panagrolaimomorpha</taxon>
        <taxon>Panagrolaimoidea</taxon>
        <taxon>Panagrolaimidae</taxon>
        <taxon>Panagrellus</taxon>
    </lineage>
</organism>
<keyword evidence="2" id="KW-0479">Metal-binding</keyword>
<evidence type="ECO:0000256" key="2">
    <source>
        <dbReference type="ARBA" id="ARBA00022723"/>
    </source>
</evidence>
<reference evidence="11" key="2">
    <citation type="submission" date="2020-10" db="UniProtKB">
        <authorList>
            <consortium name="WormBaseParasite"/>
        </authorList>
    </citation>
    <scope>IDENTIFICATION</scope>
</reference>
<comment type="subcellular location">
    <subcellularLocation>
        <location evidence="1">Nucleus</location>
    </subcellularLocation>
</comment>
<feature type="compositionally biased region" description="Polar residues" evidence="8">
    <location>
        <begin position="160"/>
        <end position="189"/>
    </location>
</feature>
<evidence type="ECO:0000313" key="11">
    <source>
        <dbReference type="WBParaSite" id="Pan_g473.t1"/>
    </source>
</evidence>
<keyword evidence="10" id="KW-1185">Reference proteome</keyword>
<feature type="domain" description="C2H2-type" evidence="9">
    <location>
        <begin position="263"/>
        <end position="290"/>
    </location>
</feature>
<evidence type="ECO:0000256" key="6">
    <source>
        <dbReference type="ARBA" id="ARBA00023242"/>
    </source>
</evidence>
<dbReference type="GO" id="GO:0008270">
    <property type="term" value="F:zinc ion binding"/>
    <property type="evidence" value="ECO:0007669"/>
    <property type="project" value="UniProtKB-KW"/>
</dbReference>
<evidence type="ECO:0000256" key="3">
    <source>
        <dbReference type="ARBA" id="ARBA00022737"/>
    </source>
</evidence>
<dbReference type="AlphaFoldDB" id="A0A7E4VY92"/>
<keyword evidence="5" id="KW-0862">Zinc</keyword>
<feature type="region of interest" description="Disordered" evidence="8">
    <location>
        <begin position="132"/>
        <end position="189"/>
    </location>
</feature>
<accession>A0A7E4VY92</accession>
<feature type="region of interest" description="Disordered" evidence="8">
    <location>
        <begin position="310"/>
        <end position="401"/>
    </location>
</feature>
<dbReference type="Pfam" id="PF00096">
    <property type="entry name" value="zf-C2H2"/>
    <property type="match status" value="2"/>
</dbReference>
<evidence type="ECO:0000256" key="1">
    <source>
        <dbReference type="ARBA" id="ARBA00004123"/>
    </source>
</evidence>
<protein>
    <submittedName>
        <fullName evidence="11">C2H2-type domain-containing protein</fullName>
    </submittedName>
</protein>
<dbReference type="SMART" id="SM00355">
    <property type="entry name" value="ZnF_C2H2"/>
    <property type="match status" value="5"/>
</dbReference>
<keyword evidence="4 7" id="KW-0863">Zinc-finger</keyword>
<reference evidence="10" key="1">
    <citation type="journal article" date="2013" name="Genetics">
        <title>The draft genome and transcriptome of Panagrellus redivivus are shaped by the harsh demands of a free-living lifestyle.</title>
        <authorList>
            <person name="Srinivasan J."/>
            <person name="Dillman A.R."/>
            <person name="Macchietto M.G."/>
            <person name="Heikkinen L."/>
            <person name="Lakso M."/>
            <person name="Fracchia K.M."/>
            <person name="Antoshechkin I."/>
            <person name="Mortazavi A."/>
            <person name="Wong G."/>
            <person name="Sternberg P.W."/>
        </authorList>
    </citation>
    <scope>NUCLEOTIDE SEQUENCE [LARGE SCALE GENOMIC DNA]</scope>
    <source>
        <strain evidence="10">MT8872</strain>
    </source>
</reference>
<evidence type="ECO:0000256" key="8">
    <source>
        <dbReference type="SAM" id="MobiDB-lite"/>
    </source>
</evidence>
<dbReference type="WBParaSite" id="Pan_g473.t1">
    <property type="protein sequence ID" value="Pan_g473.t1"/>
    <property type="gene ID" value="Pan_g473"/>
</dbReference>
<evidence type="ECO:0000259" key="9">
    <source>
        <dbReference type="PROSITE" id="PS50157"/>
    </source>
</evidence>
<feature type="compositionally biased region" description="Polar residues" evidence="8">
    <location>
        <begin position="22"/>
        <end position="32"/>
    </location>
</feature>
<feature type="compositionally biased region" description="Polar residues" evidence="8">
    <location>
        <begin position="136"/>
        <end position="147"/>
    </location>
</feature>
<evidence type="ECO:0000256" key="7">
    <source>
        <dbReference type="PROSITE-ProRule" id="PRU00042"/>
    </source>
</evidence>